<evidence type="ECO:0000313" key="3">
    <source>
        <dbReference type="EMBL" id="EAR15036.1"/>
    </source>
</evidence>
<dbReference type="KEGG" id="rbi:RB2501_11937"/>
<keyword evidence="1" id="KW-0732">Signal</keyword>
<dbReference type="STRING" id="313596.RB2501_11937"/>
<dbReference type="EMBL" id="CP001712">
    <property type="protein sequence ID" value="EAR15036.1"/>
    <property type="molecule type" value="Genomic_DNA"/>
</dbReference>
<evidence type="ECO:0000259" key="2">
    <source>
        <dbReference type="Pfam" id="PF07978"/>
    </source>
</evidence>
<dbReference type="HOGENOM" id="CLU_093116_0_0_10"/>
<organism evidence="3 4">
    <name type="scientific">Robiginitalea biformata (strain ATCC BAA-864 / DSM 15991 / KCTC 12146 / HTCC2501)</name>
    <dbReference type="NCBI Taxonomy" id="313596"/>
    <lineage>
        <taxon>Bacteria</taxon>
        <taxon>Pseudomonadati</taxon>
        <taxon>Bacteroidota</taxon>
        <taxon>Flavobacteriia</taxon>
        <taxon>Flavobacteriales</taxon>
        <taxon>Flavobacteriaceae</taxon>
        <taxon>Robiginitalea</taxon>
    </lineage>
</organism>
<evidence type="ECO:0000256" key="1">
    <source>
        <dbReference type="SAM" id="SignalP"/>
    </source>
</evidence>
<dbReference type="SUPFAM" id="SSF54909">
    <property type="entry name" value="Dimeric alpha+beta barrel"/>
    <property type="match status" value="2"/>
</dbReference>
<dbReference type="InterPro" id="IPR012577">
    <property type="entry name" value="NIPSNAP"/>
</dbReference>
<dbReference type="InterPro" id="IPR011008">
    <property type="entry name" value="Dimeric_a/b-barrel"/>
</dbReference>
<dbReference type="eggNOG" id="ENOG502Z900">
    <property type="taxonomic scope" value="Bacteria"/>
</dbReference>
<feature type="domain" description="NIPSNAP" evidence="2">
    <location>
        <begin position="26"/>
        <end position="101"/>
    </location>
</feature>
<gene>
    <name evidence="3" type="ordered locus">RB2501_11937</name>
</gene>
<sequence length="249" mass="28541">MNRILVLSTLFLCSTLLRLAAQEEVYELRTYELEFLRPAEVLHNYLEHALIPALGRQGVRHVGAFEEAGDALPKKIYLLIAYDDIQAFQDSKEALEEDATYLEDAGDYLTADPQTMPYKRITSNLIQSTTGFPQLASPESGTGLFELRIYESYNEDALRRKVKMFNDSEFDIFEDVGLPMVFFGANIAGEQMPCLTYMLAFRDREHHAAAWARFGPHPEWQRISKLEEYAHAMDDITRVFLKPLPYSSL</sequence>
<feature type="signal peptide" evidence="1">
    <location>
        <begin position="1"/>
        <end position="20"/>
    </location>
</feature>
<keyword evidence="4" id="KW-1185">Reference proteome</keyword>
<dbReference type="Gene3D" id="3.30.70.100">
    <property type="match status" value="2"/>
</dbReference>
<protein>
    <recommendedName>
        <fullName evidence="2">NIPSNAP domain-containing protein</fullName>
    </recommendedName>
</protein>
<dbReference type="RefSeq" id="WP_015754357.1">
    <property type="nucleotide sequence ID" value="NC_013222.1"/>
</dbReference>
<dbReference type="OrthoDB" id="192769at2"/>
<proteinExistence type="predicted"/>
<dbReference type="Proteomes" id="UP000009049">
    <property type="component" value="Chromosome"/>
</dbReference>
<dbReference type="AlphaFoldDB" id="A4CMZ4"/>
<evidence type="ECO:0000313" key="4">
    <source>
        <dbReference type="Proteomes" id="UP000009049"/>
    </source>
</evidence>
<accession>A4CMZ4</accession>
<name>A4CMZ4_ROBBH</name>
<feature type="chain" id="PRO_5002666587" description="NIPSNAP domain-containing protein" evidence="1">
    <location>
        <begin position="21"/>
        <end position="249"/>
    </location>
</feature>
<feature type="domain" description="NIPSNAP" evidence="2">
    <location>
        <begin position="145"/>
        <end position="247"/>
    </location>
</feature>
<dbReference type="Pfam" id="PF07978">
    <property type="entry name" value="NIPSNAP"/>
    <property type="match status" value="2"/>
</dbReference>
<reference evidence="3 4" key="1">
    <citation type="journal article" date="2009" name="J. Bacteriol.">
        <title>Complete genome sequence of Robiginitalea biformata HTCC2501.</title>
        <authorList>
            <person name="Oh H.M."/>
            <person name="Giovannoni S.J."/>
            <person name="Lee K."/>
            <person name="Ferriera S."/>
            <person name="Johnson J."/>
            <person name="Cho J.C."/>
        </authorList>
    </citation>
    <scope>NUCLEOTIDE SEQUENCE [LARGE SCALE GENOMIC DNA]</scope>
    <source>
        <strain evidence="4">ATCC BAA-864 / HTCC2501 / KCTC 12146</strain>
    </source>
</reference>